<accession>A0AAU9NVG9</accession>
<evidence type="ECO:0000313" key="1">
    <source>
        <dbReference type="EMBL" id="CAH1441784.1"/>
    </source>
</evidence>
<protein>
    <submittedName>
        <fullName evidence="1">Uncharacterized protein</fullName>
    </submittedName>
</protein>
<organism evidence="1 2">
    <name type="scientific">Lactuca virosa</name>
    <dbReference type="NCBI Taxonomy" id="75947"/>
    <lineage>
        <taxon>Eukaryota</taxon>
        <taxon>Viridiplantae</taxon>
        <taxon>Streptophyta</taxon>
        <taxon>Embryophyta</taxon>
        <taxon>Tracheophyta</taxon>
        <taxon>Spermatophyta</taxon>
        <taxon>Magnoliopsida</taxon>
        <taxon>eudicotyledons</taxon>
        <taxon>Gunneridae</taxon>
        <taxon>Pentapetalae</taxon>
        <taxon>asterids</taxon>
        <taxon>campanulids</taxon>
        <taxon>Asterales</taxon>
        <taxon>Asteraceae</taxon>
        <taxon>Cichorioideae</taxon>
        <taxon>Cichorieae</taxon>
        <taxon>Lactucinae</taxon>
        <taxon>Lactuca</taxon>
    </lineage>
</organism>
<dbReference type="EMBL" id="CAKMRJ010005412">
    <property type="protein sequence ID" value="CAH1441784.1"/>
    <property type="molecule type" value="Genomic_DNA"/>
</dbReference>
<dbReference type="Proteomes" id="UP001157418">
    <property type="component" value="Unassembled WGS sequence"/>
</dbReference>
<keyword evidence="2" id="KW-1185">Reference proteome</keyword>
<proteinExistence type="predicted"/>
<comment type="caution">
    <text evidence="1">The sequence shown here is derived from an EMBL/GenBank/DDBJ whole genome shotgun (WGS) entry which is preliminary data.</text>
</comment>
<dbReference type="AlphaFoldDB" id="A0AAU9NVG9"/>
<evidence type="ECO:0000313" key="2">
    <source>
        <dbReference type="Proteomes" id="UP001157418"/>
    </source>
</evidence>
<name>A0AAU9NVG9_9ASTR</name>
<gene>
    <name evidence="1" type="ORF">LVIROSA_LOCUS27820</name>
</gene>
<reference evidence="1 2" key="1">
    <citation type="submission" date="2022-01" db="EMBL/GenBank/DDBJ databases">
        <authorList>
            <person name="Xiong W."/>
            <person name="Schranz E."/>
        </authorList>
    </citation>
    <scope>NUCLEOTIDE SEQUENCE [LARGE SCALE GENOMIC DNA]</scope>
</reference>
<sequence length="113" mass="12921">MLKGWGSDCDKQSGSAAPARTIRPRLTMDYRRCFDVDFIKRWSDADDFKIDFILSEFCYSRTPPLYPQRDYTGLQFLAVDEISLISSDMAICAAVKGETRNTAVKRETTNIHL</sequence>